<keyword evidence="5" id="KW-0804">Transcription</keyword>
<evidence type="ECO:0000256" key="6">
    <source>
        <dbReference type="ARBA" id="ARBA00023242"/>
    </source>
</evidence>
<evidence type="ECO:0000259" key="8">
    <source>
        <dbReference type="PROSITE" id="PS50048"/>
    </source>
</evidence>
<dbReference type="GeneID" id="19267184"/>
<evidence type="ECO:0000313" key="10">
    <source>
        <dbReference type="Proteomes" id="UP000030651"/>
    </source>
</evidence>
<dbReference type="GO" id="GO:0003677">
    <property type="term" value="F:DNA binding"/>
    <property type="evidence" value="ECO:0007669"/>
    <property type="project" value="UniProtKB-KW"/>
</dbReference>
<proteinExistence type="predicted"/>
<accession>W3XG14</accession>
<evidence type="ECO:0000256" key="3">
    <source>
        <dbReference type="ARBA" id="ARBA00023015"/>
    </source>
</evidence>
<reference evidence="10" key="1">
    <citation type="journal article" date="2015" name="BMC Genomics">
        <title>Genomic and transcriptomic analysis of the endophytic fungus Pestalotiopsis fici reveals its lifestyle and high potential for synthesis of natural products.</title>
        <authorList>
            <person name="Wang X."/>
            <person name="Zhang X."/>
            <person name="Liu L."/>
            <person name="Xiang M."/>
            <person name="Wang W."/>
            <person name="Sun X."/>
            <person name="Che Y."/>
            <person name="Guo L."/>
            <person name="Liu G."/>
            <person name="Guo L."/>
            <person name="Wang C."/>
            <person name="Yin W.B."/>
            <person name="Stadler M."/>
            <person name="Zhang X."/>
            <person name="Liu X."/>
        </authorList>
    </citation>
    <scope>NUCLEOTIDE SEQUENCE [LARGE SCALE GENOMIC DNA]</scope>
    <source>
        <strain evidence="10">W106-1 / CGMCC3.15140</strain>
    </source>
</reference>
<name>W3XG14_PESFW</name>
<dbReference type="eggNOG" id="ENOG502QS2E">
    <property type="taxonomic scope" value="Eukaryota"/>
</dbReference>
<dbReference type="OrthoDB" id="39175at2759"/>
<dbReference type="InterPro" id="IPR001138">
    <property type="entry name" value="Zn2Cys6_DnaBD"/>
</dbReference>
<keyword evidence="10" id="KW-1185">Reference proteome</keyword>
<dbReference type="SMART" id="SM00906">
    <property type="entry name" value="Fungal_trans"/>
    <property type="match status" value="1"/>
</dbReference>
<dbReference type="Pfam" id="PF04082">
    <property type="entry name" value="Fungal_trans"/>
    <property type="match status" value="1"/>
</dbReference>
<evidence type="ECO:0000256" key="1">
    <source>
        <dbReference type="ARBA" id="ARBA00022723"/>
    </source>
</evidence>
<organism evidence="9 10">
    <name type="scientific">Pestalotiopsis fici (strain W106-1 / CGMCC3.15140)</name>
    <dbReference type="NCBI Taxonomy" id="1229662"/>
    <lineage>
        <taxon>Eukaryota</taxon>
        <taxon>Fungi</taxon>
        <taxon>Dikarya</taxon>
        <taxon>Ascomycota</taxon>
        <taxon>Pezizomycotina</taxon>
        <taxon>Sordariomycetes</taxon>
        <taxon>Xylariomycetidae</taxon>
        <taxon>Amphisphaeriales</taxon>
        <taxon>Sporocadaceae</taxon>
        <taxon>Pestalotiopsis</taxon>
    </lineage>
</organism>
<keyword evidence="1" id="KW-0479">Metal-binding</keyword>
<keyword evidence="6" id="KW-0539">Nucleus</keyword>
<evidence type="ECO:0000256" key="2">
    <source>
        <dbReference type="ARBA" id="ARBA00022833"/>
    </source>
</evidence>
<dbReference type="GO" id="GO:0000981">
    <property type="term" value="F:DNA-binding transcription factor activity, RNA polymerase II-specific"/>
    <property type="evidence" value="ECO:0007669"/>
    <property type="project" value="InterPro"/>
</dbReference>
<dbReference type="KEGG" id="pfy:PFICI_02171"/>
<evidence type="ECO:0000256" key="4">
    <source>
        <dbReference type="ARBA" id="ARBA00023125"/>
    </source>
</evidence>
<dbReference type="CDD" id="cd12148">
    <property type="entry name" value="fungal_TF_MHR"/>
    <property type="match status" value="1"/>
</dbReference>
<dbReference type="GO" id="GO:0008270">
    <property type="term" value="F:zinc ion binding"/>
    <property type="evidence" value="ECO:0007669"/>
    <property type="project" value="InterPro"/>
</dbReference>
<feature type="region of interest" description="Disordered" evidence="7">
    <location>
        <begin position="63"/>
        <end position="120"/>
    </location>
</feature>
<keyword evidence="3" id="KW-0805">Transcription regulation</keyword>
<keyword evidence="4" id="KW-0238">DNA-binding</keyword>
<dbReference type="EMBL" id="KI912110">
    <property type="protein sequence ID" value="ETS84146.1"/>
    <property type="molecule type" value="Genomic_DNA"/>
</dbReference>
<dbReference type="OMA" id="ITGWYCG"/>
<dbReference type="CDD" id="cd00067">
    <property type="entry name" value="GAL4"/>
    <property type="match status" value="1"/>
</dbReference>
<feature type="domain" description="Zn(2)-C6 fungal-type" evidence="8">
    <location>
        <begin position="24"/>
        <end position="61"/>
    </location>
</feature>
<dbReference type="RefSeq" id="XP_007828943.1">
    <property type="nucleotide sequence ID" value="XM_007830752.1"/>
</dbReference>
<dbReference type="PROSITE" id="PS50048">
    <property type="entry name" value="ZN2_CY6_FUNGAL_2"/>
    <property type="match status" value="1"/>
</dbReference>
<protein>
    <recommendedName>
        <fullName evidence="8">Zn(2)-C6 fungal-type domain-containing protein</fullName>
    </recommendedName>
</protein>
<evidence type="ECO:0000313" key="9">
    <source>
        <dbReference type="EMBL" id="ETS84146.1"/>
    </source>
</evidence>
<dbReference type="PANTHER" id="PTHR47171:SF5">
    <property type="entry name" value="ZN(II)2CYS6 TRANSCRIPTION FACTOR (EUROFUNG)"/>
    <property type="match status" value="1"/>
</dbReference>
<dbReference type="SMART" id="SM00066">
    <property type="entry name" value="GAL4"/>
    <property type="match status" value="1"/>
</dbReference>
<feature type="region of interest" description="Disordered" evidence="7">
    <location>
        <begin position="545"/>
        <end position="582"/>
    </location>
</feature>
<dbReference type="HOGENOM" id="CLU_007427_1_0_1"/>
<evidence type="ECO:0000256" key="5">
    <source>
        <dbReference type="ARBA" id="ARBA00023163"/>
    </source>
</evidence>
<dbReference type="AlphaFoldDB" id="W3XG14"/>
<sequence length="660" mass="73943">MTEHIGEWLLFDHNQPKRKRAELVCSACHGKKIKCDLQSKKDSPGDGKCTNCRAGGRECRIRPSKRRRNANHGVQQPQHARPPPSPSSADETRTESVVSHPQSSGSNPPPRDSPRSQRDSGLQIIKPPIALHTSRSSPTDVDTGFLQIYGPENQYDAQQQEMKATVDRDHNLSGPRQLELLQIFAETYIDYVYPWCPVLDVGTILEDCLRSPLLANAMALAASHIRPPLIPHEGPANYYDKARNMFYNDEEADGVTTLQAVSLFYWWAPRPPTVAHRHSSWWWTSVLIRHAQQMNFHREPTPPQPALVGPVLSLRRRIWWTAFARERLTALCQSKPSIIDPLDCNIQEPSLSDFPPEPRMQRKGEIFIAWVRLCGIIGDIAKCLSRSKMEQSSPFPTHLRQKLVDWVQSLPPHLQLPIGSQTTINFDRDVHQLYLPYLTTIVILHLKRSAQSLPQALPPAILAASCIARILRDILSRGDTRFLMAITCWYSGTAFIALLQASRIEGLCQEANADLDVLTNSAKQLQRMWGSANILCQGFDRLRSQAGPTGGEKPGQPLTEDSRTANSNLGDDASTVDGTDRDLENSGEFDWTALFPTVTKATNRIAAALLPGKEPGAARTRFPSPENTSFHETLMTEYQDLFEPFAQFDPLDFLNLGLAE</sequence>
<dbReference type="PANTHER" id="PTHR47171">
    <property type="entry name" value="FARA-RELATED"/>
    <property type="match status" value="1"/>
</dbReference>
<dbReference type="InterPro" id="IPR007219">
    <property type="entry name" value="XnlR_reg_dom"/>
</dbReference>
<dbReference type="InterPro" id="IPR052073">
    <property type="entry name" value="Amide_Lactam_Regulators"/>
</dbReference>
<dbReference type="Proteomes" id="UP000030651">
    <property type="component" value="Unassembled WGS sequence"/>
</dbReference>
<dbReference type="InterPro" id="IPR036864">
    <property type="entry name" value="Zn2-C6_fun-type_DNA-bd_sf"/>
</dbReference>
<evidence type="ECO:0000256" key="7">
    <source>
        <dbReference type="SAM" id="MobiDB-lite"/>
    </source>
</evidence>
<dbReference type="Gene3D" id="4.10.240.10">
    <property type="entry name" value="Zn(2)-C6 fungal-type DNA-binding domain"/>
    <property type="match status" value="1"/>
</dbReference>
<gene>
    <name evidence="9" type="ORF">PFICI_02171</name>
</gene>
<dbReference type="SUPFAM" id="SSF57701">
    <property type="entry name" value="Zn2/Cys6 DNA-binding domain"/>
    <property type="match status" value="1"/>
</dbReference>
<dbReference type="InParanoid" id="W3XG14"/>
<dbReference type="GO" id="GO:0006351">
    <property type="term" value="P:DNA-templated transcription"/>
    <property type="evidence" value="ECO:0007669"/>
    <property type="project" value="InterPro"/>
</dbReference>
<keyword evidence="2" id="KW-0862">Zinc</keyword>